<sequence length="112" mass="12247">MESSIHAQHQEGHVVVVKGPRLGLPDLARAKGWLGIGKKRCAWAMVWATTYMMLGKLLELNFKIAVDEVIEYSAAKIGAAEDKVSSEQTAECKVTAEGRMAIRKPKVIQAAK</sequence>
<keyword evidence="1" id="KW-0328">Glycosyltransferase</keyword>
<evidence type="ECO:0000313" key="2">
    <source>
        <dbReference type="Proteomes" id="UP000327157"/>
    </source>
</evidence>
<protein>
    <submittedName>
        <fullName evidence="1">Xyloglucan galactosyltransferase KATAMARI1-like</fullName>
    </submittedName>
</protein>
<dbReference type="EMBL" id="SMOL01000695">
    <property type="protein sequence ID" value="KAB2602182.1"/>
    <property type="molecule type" value="Genomic_DNA"/>
</dbReference>
<reference evidence="1 2" key="1">
    <citation type="submission" date="2019-09" db="EMBL/GenBank/DDBJ databases">
        <authorList>
            <person name="Ou C."/>
        </authorList>
    </citation>
    <scope>NUCLEOTIDE SEQUENCE [LARGE SCALE GENOMIC DNA]</scope>
    <source>
        <strain evidence="1">S2</strain>
        <tissue evidence="1">Leaf</tissue>
    </source>
</reference>
<dbReference type="GO" id="GO:0016757">
    <property type="term" value="F:glycosyltransferase activity"/>
    <property type="evidence" value="ECO:0007669"/>
    <property type="project" value="UniProtKB-KW"/>
</dbReference>
<dbReference type="Proteomes" id="UP000327157">
    <property type="component" value="Chromosome 10"/>
</dbReference>
<reference evidence="2" key="2">
    <citation type="submission" date="2019-10" db="EMBL/GenBank/DDBJ databases">
        <title>A de novo genome assembly of a pear dwarfing rootstock.</title>
        <authorList>
            <person name="Wang F."/>
            <person name="Wang J."/>
            <person name="Li S."/>
            <person name="Zhang Y."/>
            <person name="Fang M."/>
            <person name="Ma L."/>
            <person name="Zhao Y."/>
            <person name="Jiang S."/>
        </authorList>
    </citation>
    <scope>NUCLEOTIDE SEQUENCE [LARGE SCALE GENOMIC DNA]</scope>
</reference>
<evidence type="ECO:0000313" key="1">
    <source>
        <dbReference type="EMBL" id="KAB2602182.1"/>
    </source>
</evidence>
<proteinExistence type="predicted"/>
<keyword evidence="1" id="KW-0808">Transferase</keyword>
<accession>A0A5N5FLV0</accession>
<dbReference type="AlphaFoldDB" id="A0A5N5FLV0"/>
<comment type="caution">
    <text evidence="1">The sequence shown here is derived from an EMBL/GenBank/DDBJ whole genome shotgun (WGS) entry which is preliminary data.</text>
</comment>
<name>A0A5N5FLV0_9ROSA</name>
<gene>
    <name evidence="1" type="ORF">D8674_003187</name>
</gene>
<organism evidence="1 2">
    <name type="scientific">Pyrus ussuriensis x Pyrus communis</name>
    <dbReference type="NCBI Taxonomy" id="2448454"/>
    <lineage>
        <taxon>Eukaryota</taxon>
        <taxon>Viridiplantae</taxon>
        <taxon>Streptophyta</taxon>
        <taxon>Embryophyta</taxon>
        <taxon>Tracheophyta</taxon>
        <taxon>Spermatophyta</taxon>
        <taxon>Magnoliopsida</taxon>
        <taxon>eudicotyledons</taxon>
        <taxon>Gunneridae</taxon>
        <taxon>Pentapetalae</taxon>
        <taxon>rosids</taxon>
        <taxon>fabids</taxon>
        <taxon>Rosales</taxon>
        <taxon>Rosaceae</taxon>
        <taxon>Amygdaloideae</taxon>
        <taxon>Maleae</taxon>
        <taxon>Pyrus</taxon>
    </lineage>
</organism>
<keyword evidence="2" id="KW-1185">Reference proteome</keyword>
<reference evidence="1 2" key="3">
    <citation type="submission" date="2019-11" db="EMBL/GenBank/DDBJ databases">
        <title>A de novo genome assembly of a pear dwarfing rootstock.</title>
        <authorList>
            <person name="Wang F."/>
            <person name="Wang J."/>
            <person name="Li S."/>
            <person name="Zhang Y."/>
            <person name="Fang M."/>
            <person name="Ma L."/>
            <person name="Zhao Y."/>
            <person name="Jiang S."/>
        </authorList>
    </citation>
    <scope>NUCLEOTIDE SEQUENCE [LARGE SCALE GENOMIC DNA]</scope>
    <source>
        <strain evidence="1">S2</strain>
        <tissue evidence="1">Leaf</tissue>
    </source>
</reference>